<reference evidence="2 3" key="1">
    <citation type="submission" date="2017-03" db="EMBL/GenBank/DDBJ databases">
        <title>Foreign affairs: Plasmid Transfer between Roseobacters and Rhizobia.</title>
        <authorList>
            <person name="Bartling P."/>
            <person name="Bunk B."/>
            <person name="Overmann J."/>
            <person name="Brinkmann H."/>
            <person name="Petersen J."/>
        </authorList>
    </citation>
    <scope>NUCLEOTIDE SEQUENCE [LARGE SCALE GENOMIC DNA]</scope>
    <source>
        <strain evidence="2 3">MACL11</strain>
    </source>
</reference>
<dbReference type="InterPro" id="IPR004360">
    <property type="entry name" value="Glyas_Fos-R_dOase_dom"/>
</dbReference>
<organism evidence="2 3">
    <name type="scientific">Martelella mediterranea DSM 17316</name>
    <dbReference type="NCBI Taxonomy" id="1122214"/>
    <lineage>
        <taxon>Bacteria</taxon>
        <taxon>Pseudomonadati</taxon>
        <taxon>Pseudomonadota</taxon>
        <taxon>Alphaproteobacteria</taxon>
        <taxon>Hyphomicrobiales</taxon>
        <taxon>Aurantimonadaceae</taxon>
        <taxon>Martelella</taxon>
    </lineage>
</organism>
<name>A0A1U9Z3S1_9HYPH</name>
<dbReference type="CDD" id="cd07251">
    <property type="entry name" value="VOC_like"/>
    <property type="match status" value="1"/>
</dbReference>
<proteinExistence type="predicted"/>
<dbReference type="SUPFAM" id="SSF54593">
    <property type="entry name" value="Glyoxalase/Bleomycin resistance protein/Dihydroxybiphenyl dioxygenase"/>
    <property type="match status" value="1"/>
</dbReference>
<dbReference type="Proteomes" id="UP000191135">
    <property type="component" value="Chromosome"/>
</dbReference>
<dbReference type="KEGG" id="mmed:Mame_03005"/>
<feature type="domain" description="VOC" evidence="1">
    <location>
        <begin position="6"/>
        <end position="131"/>
    </location>
</feature>
<evidence type="ECO:0000313" key="3">
    <source>
        <dbReference type="Proteomes" id="UP000191135"/>
    </source>
</evidence>
<dbReference type="InterPro" id="IPR037523">
    <property type="entry name" value="VOC_core"/>
</dbReference>
<sequence>MAFERRISLITLGVEDIAEATAFYERLGWKKSSASQESVSFFGLNGIALGLFGRKALAEDAGLKGVPDDKPAFSGVTLAYNVGSESEVDAALAFAESCGARIVKPAEKVFWGGYSGYFADPDGHLWEVAFNPFSPLDENGHMTLPD</sequence>
<evidence type="ECO:0000259" key="1">
    <source>
        <dbReference type="PROSITE" id="PS51819"/>
    </source>
</evidence>
<accession>A0A1U9Z3S1</accession>
<dbReference type="PANTHER" id="PTHR36503">
    <property type="entry name" value="BLR2520 PROTEIN"/>
    <property type="match status" value="1"/>
</dbReference>
<dbReference type="AlphaFoldDB" id="A0A1U9Z3S1"/>
<dbReference type="InterPro" id="IPR029068">
    <property type="entry name" value="Glyas_Bleomycin-R_OHBP_Dase"/>
</dbReference>
<evidence type="ECO:0000313" key="2">
    <source>
        <dbReference type="EMBL" id="AQZ52326.1"/>
    </source>
</evidence>
<keyword evidence="2" id="KW-0456">Lyase</keyword>
<dbReference type="PANTHER" id="PTHR36503:SF1">
    <property type="entry name" value="BLR2520 PROTEIN"/>
    <property type="match status" value="1"/>
</dbReference>
<keyword evidence="3" id="KW-1185">Reference proteome</keyword>
<dbReference type="OrthoDB" id="9798430at2"/>
<dbReference type="EMBL" id="CP020330">
    <property type="protein sequence ID" value="AQZ52326.1"/>
    <property type="molecule type" value="Genomic_DNA"/>
</dbReference>
<dbReference type="PROSITE" id="PS51819">
    <property type="entry name" value="VOC"/>
    <property type="match status" value="1"/>
</dbReference>
<gene>
    <name evidence="2" type="ORF">Mame_03005</name>
</gene>
<dbReference type="GO" id="GO:0016829">
    <property type="term" value="F:lyase activity"/>
    <property type="evidence" value="ECO:0007669"/>
    <property type="project" value="UniProtKB-KW"/>
</dbReference>
<dbReference type="Pfam" id="PF00903">
    <property type="entry name" value="Glyoxalase"/>
    <property type="match status" value="1"/>
</dbReference>
<dbReference type="Gene3D" id="3.10.180.10">
    <property type="entry name" value="2,3-Dihydroxybiphenyl 1,2-Dioxygenase, domain 1"/>
    <property type="match status" value="1"/>
</dbReference>
<dbReference type="RefSeq" id="WP_018067853.1">
    <property type="nucleotide sequence ID" value="NZ_AQWH01000063.1"/>
</dbReference>
<protein>
    <submittedName>
        <fullName evidence="2">Putative lactoylglutathione lyase</fullName>
    </submittedName>
</protein>
<dbReference type="eggNOG" id="COG0346">
    <property type="taxonomic scope" value="Bacteria"/>
</dbReference>